<evidence type="ECO:0000256" key="1">
    <source>
        <dbReference type="SAM" id="Phobius"/>
    </source>
</evidence>
<evidence type="ECO:0000313" key="2">
    <source>
        <dbReference type="EMBL" id="MDJ1493628.1"/>
    </source>
</evidence>
<keyword evidence="3" id="KW-1185">Reference proteome</keyword>
<keyword evidence="1" id="KW-1133">Transmembrane helix</keyword>
<dbReference type="Pfam" id="PF17561">
    <property type="entry name" value="TssO"/>
    <property type="match status" value="1"/>
</dbReference>
<proteinExistence type="predicted"/>
<dbReference type="RefSeq" id="WP_313995978.1">
    <property type="nucleotide sequence ID" value="NZ_JASJOT010000006.1"/>
</dbReference>
<dbReference type="InterPro" id="IPR039449">
    <property type="entry name" value="TssO"/>
</dbReference>
<comment type="caution">
    <text evidence="2">The sequence shown here is derived from an EMBL/GenBank/DDBJ whole genome shotgun (WGS) entry which is preliminary data.</text>
</comment>
<organism evidence="2 3">
    <name type="scientific">Xanthocytophaga flava</name>
    <dbReference type="NCBI Taxonomy" id="3048013"/>
    <lineage>
        <taxon>Bacteria</taxon>
        <taxon>Pseudomonadati</taxon>
        <taxon>Bacteroidota</taxon>
        <taxon>Cytophagia</taxon>
        <taxon>Cytophagales</taxon>
        <taxon>Rhodocytophagaceae</taxon>
        <taxon>Xanthocytophaga</taxon>
    </lineage>
</organism>
<evidence type="ECO:0000313" key="3">
    <source>
        <dbReference type="Proteomes" id="UP001228581"/>
    </source>
</evidence>
<name>A0ABT7CIS6_9BACT</name>
<sequence>MPANVNLTRKERRMSFLNLLLIYLIAMSALAFLLFKNSFMATSVDYKLSKRKLEEGKAFQKQQQEAAEFIDQVNSRILQMSGNTRQIFLERDIQRSIKDLRSYYDPGNGDLREVGFTQAASFLTMQYEDKLVLAKTNQNLLFFEKQLGDCEIGFKQKQDLLNQKKLMENSRIGNR</sequence>
<accession>A0ABT7CIS6</accession>
<gene>
    <name evidence="2" type="primary">tssO</name>
    <name evidence="2" type="ORF">QNI19_11850</name>
</gene>
<reference evidence="2 3" key="1">
    <citation type="submission" date="2023-05" db="EMBL/GenBank/DDBJ databases">
        <authorList>
            <person name="Zhang X."/>
        </authorList>
    </citation>
    <scope>NUCLEOTIDE SEQUENCE [LARGE SCALE GENOMIC DNA]</scope>
    <source>
        <strain evidence="2 3">DM2B3-1</strain>
    </source>
</reference>
<protein>
    <submittedName>
        <fullName evidence="2">Type VI secretion system TssO</fullName>
    </submittedName>
</protein>
<dbReference type="EMBL" id="JASJOT010000006">
    <property type="protein sequence ID" value="MDJ1493628.1"/>
    <property type="molecule type" value="Genomic_DNA"/>
</dbReference>
<dbReference type="Proteomes" id="UP001228581">
    <property type="component" value="Unassembled WGS sequence"/>
</dbReference>
<keyword evidence="1" id="KW-0812">Transmembrane</keyword>
<keyword evidence="1" id="KW-0472">Membrane</keyword>
<feature type="transmembrane region" description="Helical" evidence="1">
    <location>
        <begin position="16"/>
        <end position="35"/>
    </location>
</feature>